<dbReference type="KEGG" id="sky:D0C37_04540"/>
<evidence type="ECO:0000256" key="4">
    <source>
        <dbReference type="PROSITE-ProRule" id="PRU00335"/>
    </source>
</evidence>
<sequence>MTSRPDLSLAQRKRQLVADELTEAALQLLALRGFDGVTVDEIVAAAGVSKRTFFRYFASKEDVVVQFLADMGTDMCAELASRPAGEPPSTALLRTVLIPLTTCGARSEKALPLVRLILSTPALRARFLERQAQWREGLSTELGRRLGLDPATDLYPHLAAGMALTAFDTVLLRWTESEGADDPAELAERAFAVIGASLDSVA</sequence>
<protein>
    <submittedName>
        <fullName evidence="6">TetR family transcriptional regulator</fullName>
    </submittedName>
</protein>
<evidence type="ECO:0000256" key="1">
    <source>
        <dbReference type="ARBA" id="ARBA00023015"/>
    </source>
</evidence>
<keyword evidence="1" id="KW-0805">Transcription regulation</keyword>
<keyword evidence="3" id="KW-0804">Transcription</keyword>
<dbReference type="PRINTS" id="PR00455">
    <property type="entry name" value="HTHTETR"/>
</dbReference>
<dbReference type="Gene3D" id="1.10.10.60">
    <property type="entry name" value="Homeodomain-like"/>
    <property type="match status" value="1"/>
</dbReference>
<reference evidence="6 7" key="1">
    <citation type="submission" date="2018-08" db="EMBL/GenBank/DDBJ databases">
        <authorList>
            <person name="Ferrada E.E."/>
            <person name="Latorre B.A."/>
        </authorList>
    </citation>
    <scope>NUCLEOTIDE SEQUENCE [LARGE SCALE GENOMIC DNA]</scope>
    <source>
        <strain evidence="6 7">VK-A60T</strain>
    </source>
</reference>
<name>A0A385D6K2_9ACTN</name>
<dbReference type="Gene3D" id="1.10.357.10">
    <property type="entry name" value="Tetracycline Repressor, domain 2"/>
    <property type="match status" value="1"/>
</dbReference>
<dbReference type="GeneID" id="300113481"/>
<dbReference type="SUPFAM" id="SSF46689">
    <property type="entry name" value="Homeodomain-like"/>
    <property type="match status" value="1"/>
</dbReference>
<dbReference type="PANTHER" id="PTHR30055:SF238">
    <property type="entry name" value="MYCOFACTOCIN BIOSYNTHESIS TRANSCRIPTIONAL REGULATOR MFTR-RELATED"/>
    <property type="match status" value="1"/>
</dbReference>
<dbReference type="EMBL" id="CP031742">
    <property type="protein sequence ID" value="AXQ53945.1"/>
    <property type="molecule type" value="Genomic_DNA"/>
</dbReference>
<dbReference type="RefSeq" id="WP_101280379.1">
    <property type="nucleotide sequence ID" value="NZ_CP031742.1"/>
</dbReference>
<feature type="DNA-binding region" description="H-T-H motif" evidence="4">
    <location>
        <begin position="38"/>
        <end position="57"/>
    </location>
</feature>
<evidence type="ECO:0000256" key="2">
    <source>
        <dbReference type="ARBA" id="ARBA00023125"/>
    </source>
</evidence>
<accession>A0A385D6K2</accession>
<dbReference type="PANTHER" id="PTHR30055">
    <property type="entry name" value="HTH-TYPE TRANSCRIPTIONAL REGULATOR RUTR"/>
    <property type="match status" value="1"/>
</dbReference>
<dbReference type="InterPro" id="IPR050109">
    <property type="entry name" value="HTH-type_TetR-like_transc_reg"/>
</dbReference>
<dbReference type="Pfam" id="PF00440">
    <property type="entry name" value="TetR_N"/>
    <property type="match status" value="1"/>
</dbReference>
<dbReference type="InterPro" id="IPR023772">
    <property type="entry name" value="DNA-bd_HTH_TetR-type_CS"/>
</dbReference>
<dbReference type="InterPro" id="IPR041347">
    <property type="entry name" value="MftR_C"/>
</dbReference>
<dbReference type="GO" id="GO:0000976">
    <property type="term" value="F:transcription cis-regulatory region binding"/>
    <property type="evidence" value="ECO:0007669"/>
    <property type="project" value="TreeGrafter"/>
</dbReference>
<dbReference type="Proteomes" id="UP000259636">
    <property type="component" value="Chromosome"/>
</dbReference>
<evidence type="ECO:0000259" key="5">
    <source>
        <dbReference type="PROSITE" id="PS50977"/>
    </source>
</evidence>
<dbReference type="Pfam" id="PF17754">
    <property type="entry name" value="TetR_C_14"/>
    <property type="match status" value="1"/>
</dbReference>
<dbReference type="GO" id="GO:0003700">
    <property type="term" value="F:DNA-binding transcription factor activity"/>
    <property type="evidence" value="ECO:0007669"/>
    <property type="project" value="TreeGrafter"/>
</dbReference>
<dbReference type="PROSITE" id="PS50977">
    <property type="entry name" value="HTH_TETR_2"/>
    <property type="match status" value="1"/>
</dbReference>
<keyword evidence="2 4" id="KW-0238">DNA-binding</keyword>
<organism evidence="6 7">
    <name type="scientific">Streptomyces koyangensis</name>
    <dbReference type="NCBI Taxonomy" id="188770"/>
    <lineage>
        <taxon>Bacteria</taxon>
        <taxon>Bacillati</taxon>
        <taxon>Actinomycetota</taxon>
        <taxon>Actinomycetes</taxon>
        <taxon>Kitasatosporales</taxon>
        <taxon>Streptomycetaceae</taxon>
        <taxon>Streptomyces</taxon>
        <taxon>Streptomyces aurantiacus group</taxon>
    </lineage>
</organism>
<dbReference type="InterPro" id="IPR009057">
    <property type="entry name" value="Homeodomain-like_sf"/>
</dbReference>
<dbReference type="AlphaFoldDB" id="A0A385D6K2"/>
<evidence type="ECO:0000313" key="7">
    <source>
        <dbReference type="Proteomes" id="UP000259636"/>
    </source>
</evidence>
<proteinExistence type="predicted"/>
<dbReference type="InterPro" id="IPR001647">
    <property type="entry name" value="HTH_TetR"/>
</dbReference>
<gene>
    <name evidence="6" type="ORF">D0C37_04540</name>
</gene>
<evidence type="ECO:0000256" key="3">
    <source>
        <dbReference type="ARBA" id="ARBA00023163"/>
    </source>
</evidence>
<feature type="domain" description="HTH tetR-type" evidence="5">
    <location>
        <begin position="15"/>
        <end position="75"/>
    </location>
</feature>
<evidence type="ECO:0000313" key="6">
    <source>
        <dbReference type="EMBL" id="AXQ53945.1"/>
    </source>
</evidence>
<dbReference type="PROSITE" id="PS01081">
    <property type="entry name" value="HTH_TETR_1"/>
    <property type="match status" value="1"/>
</dbReference>